<evidence type="ECO:0000256" key="7">
    <source>
        <dbReference type="ARBA" id="ARBA00044529"/>
    </source>
</evidence>
<name>A0A1Y1V4W9_9FUNG</name>
<organism evidence="11 12">
    <name type="scientific">Piromyces finnis</name>
    <dbReference type="NCBI Taxonomy" id="1754191"/>
    <lineage>
        <taxon>Eukaryota</taxon>
        <taxon>Fungi</taxon>
        <taxon>Fungi incertae sedis</taxon>
        <taxon>Chytridiomycota</taxon>
        <taxon>Chytridiomycota incertae sedis</taxon>
        <taxon>Neocallimastigomycetes</taxon>
        <taxon>Neocallimastigales</taxon>
        <taxon>Neocallimastigaceae</taxon>
        <taxon>Piromyces</taxon>
    </lineage>
</organism>
<feature type="region of interest" description="Disordered" evidence="9">
    <location>
        <begin position="448"/>
        <end position="479"/>
    </location>
</feature>
<feature type="coiled-coil region" evidence="8">
    <location>
        <begin position="323"/>
        <end position="350"/>
    </location>
</feature>
<dbReference type="OrthoDB" id="2155935at2759"/>
<reference evidence="11 12" key="1">
    <citation type="submission" date="2016-08" db="EMBL/GenBank/DDBJ databases">
        <title>Genomes of anaerobic fungi encode conserved fungal cellulosomes for biomass hydrolysis.</title>
        <authorList>
            <consortium name="DOE Joint Genome Institute"/>
            <person name="Haitjema C.H."/>
            <person name="Gilmore S.P."/>
            <person name="Henske J.K."/>
            <person name="Solomon K.V."/>
            <person name="De Groot R."/>
            <person name="Kuo A."/>
            <person name="Mondo S.J."/>
            <person name="Salamov A.A."/>
            <person name="Labutti K."/>
            <person name="Zhao Z."/>
            <person name="Chiniquy J."/>
            <person name="Barry K."/>
            <person name="Brewer H.M."/>
            <person name="Purvine S.O."/>
            <person name="Wright A.T."/>
            <person name="Boxma B."/>
            <person name="Van Alen T."/>
            <person name="Hackstein J.H."/>
            <person name="Baker S.E."/>
            <person name="Grigoriev I.V."/>
            <person name="O'Malley M.A."/>
        </authorList>
    </citation>
    <scope>NUCLEOTIDE SEQUENCE [LARGE SCALE GENOMIC DNA]</scope>
    <source>
        <strain evidence="12">finn</strain>
    </source>
</reference>
<dbReference type="Pfam" id="PF09302">
    <property type="entry name" value="XLF"/>
    <property type="match status" value="1"/>
</dbReference>
<reference evidence="11 12" key="2">
    <citation type="submission" date="2016-08" db="EMBL/GenBank/DDBJ databases">
        <title>Pervasive Adenine N6-methylation of Active Genes in Fungi.</title>
        <authorList>
            <consortium name="DOE Joint Genome Institute"/>
            <person name="Mondo S.J."/>
            <person name="Dannebaum R.O."/>
            <person name="Kuo R.C."/>
            <person name="Labutti K."/>
            <person name="Haridas S."/>
            <person name="Kuo A."/>
            <person name="Salamov A."/>
            <person name="Ahrendt S.R."/>
            <person name="Lipzen A."/>
            <person name="Sullivan W."/>
            <person name="Andreopoulos W.B."/>
            <person name="Clum A."/>
            <person name="Lindquist E."/>
            <person name="Daum C."/>
            <person name="Ramamoorthy G.K."/>
            <person name="Gryganskyi A."/>
            <person name="Culley D."/>
            <person name="Magnuson J.K."/>
            <person name="James T.Y."/>
            <person name="O'Malley M.A."/>
            <person name="Stajich J.E."/>
            <person name="Spatafora J.W."/>
            <person name="Visel A."/>
            <person name="Grigoriev I.V."/>
        </authorList>
    </citation>
    <scope>NUCLEOTIDE SEQUENCE [LARGE SCALE GENOMIC DNA]</scope>
    <source>
        <strain evidence="12">finn</strain>
    </source>
</reference>
<evidence type="ECO:0000313" key="11">
    <source>
        <dbReference type="EMBL" id="ORX46019.1"/>
    </source>
</evidence>
<keyword evidence="2" id="KW-0227">DNA damage</keyword>
<keyword evidence="3" id="KW-0238">DNA-binding</keyword>
<proteinExistence type="inferred from homology"/>
<evidence type="ECO:0000256" key="4">
    <source>
        <dbReference type="ARBA" id="ARBA00023204"/>
    </source>
</evidence>
<evidence type="ECO:0000256" key="8">
    <source>
        <dbReference type="SAM" id="Coils"/>
    </source>
</evidence>
<sequence length="526" mass="61841">MSNIVELFHKLECIPWEYIEVENENEYKEISSVKIKQENDIEFQESNENIKDDKKPTIVNSVNECQNKKPKKNNSFEEKIKSIKTITNFSNSLNFKNNSNSNIVNNNNNNNNNNNSNLNLTILPLTLLSQNIPNTTFNDNDNNLEFSNSKISIPNSNSNVKLESISKNNFIRNVNNKSFYIKYHFNGDNNTYLFMITDMKNIWYEYIDSEEAINIKKKKNAVNFETQNNLIDLIHNSIKSKDVNSFFKISQYNNDKQYLCVRLSVPYMYVTFNWDFECSLLSGKMTLPVIKKENQERKNDLVAKLDGSKIFYEHLTLPMTLMISELHRRIQRYEEVIMKKEKNIKILYDQLLLLEETPPKRFKMEEFNKKIFDDELRYSMDINSSEQTVFTQEDLVDIYKQVTTTVLSKTYPNLLNDENNNITNNERLSLIPTLLTESNELKAKETIPNNLQSNNINSFSSLSYNDSNEIPPQDDEDNNNQSLLEELEKEKNQEAINNIMKNKRNKIETIINKKKDKKKVKKRKLV</sequence>
<evidence type="ECO:0000313" key="12">
    <source>
        <dbReference type="Proteomes" id="UP000193719"/>
    </source>
</evidence>
<gene>
    <name evidence="11" type="ORF">BCR36DRAFT_332595</name>
</gene>
<evidence type="ECO:0000259" key="10">
    <source>
        <dbReference type="Pfam" id="PF09302"/>
    </source>
</evidence>
<evidence type="ECO:0000256" key="3">
    <source>
        <dbReference type="ARBA" id="ARBA00023125"/>
    </source>
</evidence>
<dbReference type="AlphaFoldDB" id="A0A1Y1V4W9"/>
<dbReference type="Gene3D" id="2.170.210.10">
    <property type="entry name" value="DNA double-strand break repair and VJ recombination XRCC4, N-terminal"/>
    <property type="match status" value="1"/>
</dbReference>
<keyword evidence="5" id="KW-0539">Nucleus</keyword>
<comment type="caution">
    <text evidence="11">The sequence shown here is derived from an EMBL/GenBank/DDBJ whole genome shotgun (WGS) entry which is preliminary data.</text>
</comment>
<evidence type="ECO:0000256" key="6">
    <source>
        <dbReference type="ARBA" id="ARBA00025747"/>
    </source>
</evidence>
<dbReference type="GO" id="GO:0045027">
    <property type="term" value="F:DNA end binding"/>
    <property type="evidence" value="ECO:0007669"/>
    <property type="project" value="TreeGrafter"/>
</dbReference>
<feature type="domain" description="XLF-like N-terminal" evidence="10">
    <location>
        <begin position="173"/>
        <end position="279"/>
    </location>
</feature>
<keyword evidence="4" id="KW-0234">DNA repair</keyword>
<comment type="similarity">
    <text evidence="6">Belongs to the XRCC4-XLF family. XLF subfamily.</text>
</comment>
<dbReference type="GO" id="GO:0006303">
    <property type="term" value="P:double-strand break repair via nonhomologous end joining"/>
    <property type="evidence" value="ECO:0007669"/>
    <property type="project" value="UniProtKB-ARBA"/>
</dbReference>
<dbReference type="InterPro" id="IPR015381">
    <property type="entry name" value="XLF-like_N"/>
</dbReference>
<keyword evidence="12" id="KW-1185">Reference proteome</keyword>
<evidence type="ECO:0000256" key="2">
    <source>
        <dbReference type="ARBA" id="ARBA00022763"/>
    </source>
</evidence>
<dbReference type="CDD" id="cd22285">
    <property type="entry name" value="HD_XLF_N"/>
    <property type="match status" value="1"/>
</dbReference>
<dbReference type="Proteomes" id="UP000193719">
    <property type="component" value="Unassembled WGS sequence"/>
</dbReference>
<evidence type="ECO:0000256" key="1">
    <source>
        <dbReference type="ARBA" id="ARBA00004123"/>
    </source>
</evidence>
<evidence type="ECO:0000256" key="9">
    <source>
        <dbReference type="SAM" id="MobiDB-lite"/>
    </source>
</evidence>
<dbReference type="InterPro" id="IPR038051">
    <property type="entry name" value="XRCC4-like_N_sf"/>
</dbReference>
<dbReference type="InterPro" id="IPR052287">
    <property type="entry name" value="NHEJ_factor"/>
</dbReference>
<comment type="subcellular location">
    <subcellularLocation>
        <location evidence="1">Nucleus</location>
    </subcellularLocation>
</comment>
<feature type="compositionally biased region" description="Polar residues" evidence="9">
    <location>
        <begin position="448"/>
        <end position="470"/>
    </location>
</feature>
<dbReference type="PANTHER" id="PTHR32235">
    <property type="entry name" value="NON-HOMOLOGOUS END-JOINING FACTOR 1"/>
    <property type="match status" value="1"/>
</dbReference>
<protein>
    <recommendedName>
        <fullName evidence="7">Non-homologous end-joining factor 1</fullName>
    </recommendedName>
</protein>
<dbReference type="GO" id="GO:0032807">
    <property type="term" value="C:DNA ligase IV complex"/>
    <property type="evidence" value="ECO:0007669"/>
    <property type="project" value="TreeGrafter"/>
</dbReference>
<dbReference type="EMBL" id="MCFH01000037">
    <property type="protein sequence ID" value="ORX46019.1"/>
    <property type="molecule type" value="Genomic_DNA"/>
</dbReference>
<dbReference type="STRING" id="1754191.A0A1Y1V4W9"/>
<dbReference type="PANTHER" id="PTHR32235:SF1">
    <property type="entry name" value="NON-HOMOLOGOUS END-JOINING FACTOR 1"/>
    <property type="match status" value="1"/>
</dbReference>
<evidence type="ECO:0000256" key="5">
    <source>
        <dbReference type="ARBA" id="ARBA00023242"/>
    </source>
</evidence>
<accession>A0A1Y1V4W9</accession>
<keyword evidence="8" id="KW-0175">Coiled coil</keyword>